<dbReference type="Pfam" id="PF00589">
    <property type="entry name" value="Phage_integrase"/>
    <property type="match status" value="1"/>
</dbReference>
<accession>A0ABT8CKM7</accession>
<keyword evidence="1" id="KW-0233">DNA recombination</keyword>
<dbReference type="SUPFAM" id="SSF56349">
    <property type="entry name" value="DNA breaking-rejoining enzymes"/>
    <property type="match status" value="1"/>
</dbReference>
<evidence type="ECO:0000313" key="4">
    <source>
        <dbReference type="Proteomes" id="UP001223712"/>
    </source>
</evidence>
<feature type="domain" description="Tyr recombinase" evidence="2">
    <location>
        <begin position="494"/>
        <end position="687"/>
    </location>
</feature>
<reference evidence="4" key="1">
    <citation type="journal article" date="2019" name="Int. J. Syst. Evol. Microbiol.">
        <title>The Global Catalogue of Microorganisms (GCM) 10K type strain sequencing project: providing services to taxonomists for standard genome sequencing and annotation.</title>
        <authorList>
            <consortium name="The Broad Institute Genomics Platform"/>
            <consortium name="The Broad Institute Genome Sequencing Center for Infectious Disease"/>
            <person name="Wu L."/>
            <person name="Ma J."/>
        </authorList>
    </citation>
    <scope>NUCLEOTIDE SEQUENCE [LARGE SCALE GENOMIC DNA]</scope>
    <source>
        <strain evidence="4">CECT 7226</strain>
    </source>
</reference>
<dbReference type="RefSeq" id="WP_290334961.1">
    <property type="nucleotide sequence ID" value="NZ_JAUFQY010000002.1"/>
</dbReference>
<keyword evidence="4" id="KW-1185">Reference proteome</keyword>
<dbReference type="InterPro" id="IPR011010">
    <property type="entry name" value="DNA_brk_join_enz"/>
</dbReference>
<name>A0ABT8CKM7_9VIBR</name>
<evidence type="ECO:0000256" key="1">
    <source>
        <dbReference type="ARBA" id="ARBA00023172"/>
    </source>
</evidence>
<dbReference type="InterPro" id="IPR013762">
    <property type="entry name" value="Integrase-like_cat_sf"/>
</dbReference>
<evidence type="ECO:0000259" key="2">
    <source>
        <dbReference type="PROSITE" id="PS51898"/>
    </source>
</evidence>
<evidence type="ECO:0000313" key="3">
    <source>
        <dbReference type="EMBL" id="MDN3702292.1"/>
    </source>
</evidence>
<dbReference type="PROSITE" id="PS51898">
    <property type="entry name" value="TYR_RECOMBINASE"/>
    <property type="match status" value="1"/>
</dbReference>
<sequence>MSLSRTKCGNINLRGRMLGSLEEWIFKIDTALPDTEPSELRDALIIVIHRAYKLESRLFYKNVDLPKHILKKLAKLLTAQAETAHELRATSHVLITLYEAHQQLNPNLFSPTVSLPLRDEKPLFNDTTPPIRVIEALKDCLFNHHPTSKVSAVPLVNIESASLGHAILTVAYRCELKTMQELEALIMLPNEAWQTIIGTYPIVSTLLPNSNRRIYAVEEAILALRRVQLTMNALPCSRQKIRLKESLIDWKTFAKFQYPQHIATLIEALPIDAMVQNLSILDRSEGISHLWQNHHPLKPHTFVRTFAGTVVENPEPSRPSPKVLPTSSIIWNNTLTSEDKSRSKNTHRQLREALEQFKTQSPTQDRRSAAAKYCKSSLIRIQNERHHWTIALPVHWITSLFLYGSPWKATLAVDSLLTYQSAISVFIKVAGFEDGVLDLPLHELEARCQYGLDALKNNDRQRTVIRFLTYCRQFDDFPRIEVDALELSHHEQLTRVHYIPPAMFDALCRRYYPPHAHSPLPIVVFMQLCYYAGLREDEALSLQIMDIDFNTGLLYVTDAKKRKSKNAHRKIPLALIPNHALKSISTLINERRIILRSTQDEDNTLFDSSLYANQEKIFIEYLRDELKDPDLVTHSLRHCTANNWTYLLSVIAFKPPIEPKLHFNQHVLFSSEQREKSNSHSKYVVRG</sequence>
<organism evidence="3 4">
    <name type="scientific">Vibrio artabrorum</name>
    <dbReference type="NCBI Taxonomy" id="446374"/>
    <lineage>
        <taxon>Bacteria</taxon>
        <taxon>Pseudomonadati</taxon>
        <taxon>Pseudomonadota</taxon>
        <taxon>Gammaproteobacteria</taxon>
        <taxon>Vibrionales</taxon>
        <taxon>Vibrionaceae</taxon>
        <taxon>Vibrio</taxon>
    </lineage>
</organism>
<gene>
    <name evidence="3" type="ORF">QWY96_17755</name>
</gene>
<protein>
    <submittedName>
        <fullName evidence="3">Site-specific integrase</fullName>
    </submittedName>
</protein>
<dbReference type="Gene3D" id="1.10.443.10">
    <property type="entry name" value="Intergrase catalytic core"/>
    <property type="match status" value="1"/>
</dbReference>
<comment type="caution">
    <text evidence="3">The sequence shown here is derived from an EMBL/GenBank/DDBJ whole genome shotgun (WGS) entry which is preliminary data.</text>
</comment>
<dbReference type="InterPro" id="IPR002104">
    <property type="entry name" value="Integrase_catalytic"/>
</dbReference>
<dbReference type="Proteomes" id="UP001223712">
    <property type="component" value="Unassembled WGS sequence"/>
</dbReference>
<proteinExistence type="predicted"/>
<dbReference type="CDD" id="cd00397">
    <property type="entry name" value="DNA_BRE_C"/>
    <property type="match status" value="1"/>
</dbReference>
<dbReference type="EMBL" id="JAUFQY010000002">
    <property type="protein sequence ID" value="MDN3702292.1"/>
    <property type="molecule type" value="Genomic_DNA"/>
</dbReference>